<name>A0ACA9P2Q7_9GLOM</name>
<reference evidence="1" key="1">
    <citation type="submission" date="2021-06" db="EMBL/GenBank/DDBJ databases">
        <authorList>
            <person name="Kallberg Y."/>
            <person name="Tangrot J."/>
            <person name="Rosling A."/>
        </authorList>
    </citation>
    <scope>NUCLEOTIDE SEQUENCE</scope>
    <source>
        <strain evidence="1">28 12/20/2015</strain>
    </source>
</reference>
<keyword evidence="2" id="KW-1185">Reference proteome</keyword>
<organism evidence="1 2">
    <name type="scientific">Cetraspora pellucida</name>
    <dbReference type="NCBI Taxonomy" id="1433469"/>
    <lineage>
        <taxon>Eukaryota</taxon>
        <taxon>Fungi</taxon>
        <taxon>Fungi incertae sedis</taxon>
        <taxon>Mucoromycota</taxon>
        <taxon>Glomeromycotina</taxon>
        <taxon>Glomeromycetes</taxon>
        <taxon>Diversisporales</taxon>
        <taxon>Gigasporaceae</taxon>
        <taxon>Cetraspora</taxon>
    </lineage>
</organism>
<dbReference type="Proteomes" id="UP000789366">
    <property type="component" value="Unassembled WGS sequence"/>
</dbReference>
<dbReference type="EMBL" id="CAJVPW010018589">
    <property type="protein sequence ID" value="CAG8682449.1"/>
    <property type="molecule type" value="Genomic_DNA"/>
</dbReference>
<protein>
    <submittedName>
        <fullName evidence="1">11244_t:CDS:1</fullName>
    </submittedName>
</protein>
<feature type="non-terminal residue" evidence="1">
    <location>
        <position position="1"/>
    </location>
</feature>
<gene>
    <name evidence="1" type="ORF">SPELUC_LOCUS10231</name>
</gene>
<evidence type="ECO:0000313" key="2">
    <source>
        <dbReference type="Proteomes" id="UP000789366"/>
    </source>
</evidence>
<evidence type="ECO:0000313" key="1">
    <source>
        <dbReference type="EMBL" id="CAG8682449.1"/>
    </source>
</evidence>
<proteinExistence type="predicted"/>
<comment type="caution">
    <text evidence="1">The sequence shown here is derived from an EMBL/GenBank/DDBJ whole genome shotgun (WGS) entry which is preliminary data.</text>
</comment>
<sequence length="106" mass="12423">LTTKQLLKIVIESEGPTNTHYLKYTNEDLVYSKNHKVFEKNTNMNTYQQTFHLSRKLEDDWKDARDPSSKMHLPNSTTTKRRLSGSQEKNIQYVNSQSSRTSSNNR</sequence>
<accession>A0ACA9P2Q7</accession>